<dbReference type="PANTHER" id="PTHR24408:SF36">
    <property type="entry name" value="BTB DOMAIN-CONTAINING PROTEIN"/>
    <property type="match status" value="1"/>
</dbReference>
<feature type="compositionally biased region" description="Basic and acidic residues" evidence="6">
    <location>
        <begin position="1558"/>
        <end position="1567"/>
    </location>
</feature>
<keyword evidence="3 5" id="KW-0863">Zinc-finger</keyword>
<evidence type="ECO:0000313" key="8">
    <source>
        <dbReference type="EMBL" id="OXA54047.1"/>
    </source>
</evidence>
<dbReference type="PROSITE" id="PS00028">
    <property type="entry name" value="ZINC_FINGER_C2H2_1"/>
    <property type="match status" value="9"/>
</dbReference>
<dbReference type="SUPFAM" id="SSF57667">
    <property type="entry name" value="beta-beta-alpha zinc fingers"/>
    <property type="match status" value="3"/>
</dbReference>
<evidence type="ECO:0000256" key="2">
    <source>
        <dbReference type="ARBA" id="ARBA00022737"/>
    </source>
</evidence>
<feature type="region of interest" description="Disordered" evidence="6">
    <location>
        <begin position="330"/>
        <end position="359"/>
    </location>
</feature>
<evidence type="ECO:0000256" key="1">
    <source>
        <dbReference type="ARBA" id="ARBA00022723"/>
    </source>
</evidence>
<keyword evidence="1" id="KW-0479">Metal-binding</keyword>
<reference evidence="8 9" key="1">
    <citation type="submission" date="2015-12" db="EMBL/GenBank/DDBJ databases">
        <title>The genome of Folsomia candida.</title>
        <authorList>
            <person name="Faddeeva A."/>
            <person name="Derks M.F."/>
            <person name="Anvar Y."/>
            <person name="Smit S."/>
            <person name="Van Straalen N."/>
            <person name="Roelofs D."/>
        </authorList>
    </citation>
    <scope>NUCLEOTIDE SEQUENCE [LARGE SCALE GENOMIC DNA]</scope>
    <source>
        <strain evidence="8 9">VU population</strain>
        <tissue evidence="8">Whole body</tissue>
    </source>
</reference>
<feature type="region of interest" description="Disordered" evidence="6">
    <location>
        <begin position="450"/>
        <end position="469"/>
    </location>
</feature>
<feature type="domain" description="C2H2-type" evidence="7">
    <location>
        <begin position="1062"/>
        <end position="1090"/>
    </location>
</feature>
<dbReference type="Proteomes" id="UP000198287">
    <property type="component" value="Unassembled WGS sequence"/>
</dbReference>
<feature type="region of interest" description="Disordered" evidence="6">
    <location>
        <begin position="1666"/>
        <end position="1689"/>
    </location>
</feature>
<keyword evidence="2" id="KW-0677">Repeat</keyword>
<feature type="region of interest" description="Disordered" evidence="6">
    <location>
        <begin position="34"/>
        <end position="53"/>
    </location>
</feature>
<feature type="compositionally biased region" description="Basic and acidic residues" evidence="6">
    <location>
        <begin position="1510"/>
        <end position="1520"/>
    </location>
</feature>
<dbReference type="InterPro" id="IPR013087">
    <property type="entry name" value="Znf_C2H2_type"/>
</dbReference>
<dbReference type="GO" id="GO:0000981">
    <property type="term" value="F:DNA-binding transcription factor activity, RNA polymerase II-specific"/>
    <property type="evidence" value="ECO:0007669"/>
    <property type="project" value="TreeGrafter"/>
</dbReference>
<feature type="region of interest" description="Disordered" evidence="6">
    <location>
        <begin position="102"/>
        <end position="129"/>
    </location>
</feature>
<feature type="region of interest" description="Disordered" evidence="6">
    <location>
        <begin position="1482"/>
        <end position="1520"/>
    </location>
</feature>
<comment type="caution">
    <text evidence="8">The sequence shown here is derived from an EMBL/GenBank/DDBJ whole genome shotgun (WGS) entry which is preliminary data.</text>
</comment>
<keyword evidence="9" id="KW-1185">Reference proteome</keyword>
<dbReference type="GO" id="GO:0043565">
    <property type="term" value="F:sequence-specific DNA binding"/>
    <property type="evidence" value="ECO:0007669"/>
    <property type="project" value="TreeGrafter"/>
</dbReference>
<dbReference type="Pfam" id="PF00096">
    <property type="entry name" value="zf-C2H2"/>
    <property type="match status" value="1"/>
</dbReference>
<feature type="region of interest" description="Disordered" evidence="6">
    <location>
        <begin position="838"/>
        <end position="876"/>
    </location>
</feature>
<feature type="region of interest" description="Disordered" evidence="6">
    <location>
        <begin position="1704"/>
        <end position="1730"/>
    </location>
</feature>
<accession>A0A226EAE0</accession>
<feature type="domain" description="C2H2-type" evidence="7">
    <location>
        <begin position="1174"/>
        <end position="1202"/>
    </location>
</feature>
<sequence>MSHRGKIEEEDLPPAMPPVQFPVMEDYEYVNGDYDFDRDESLSEDSDEDSWAGDEEVWTPWKVKRKTGESLKQFRKRKAALEEHYRLRSLLSKDEAKNLKRRPIKIGYHGDKKSDANSTSTSKSRRSVDVDLAAQKKGQRSLVNRLDRKIIAATEQKLKDKLKAFKKQVAKAKKEEITMDVTNEVADEMAWVEYFLYKLNLEYLRERNILCEEALEIELGPNVPVGKSPLLLALIKLRTSSRLGNNASTPDPAIEEIRNRWKNVINLEGYSEAEIALTLRNPLKQIKVEVDTFEDDDHLEDENLHSTSAYIDQLLNNGVPSPSKEMVLPLDQISDRRSSASTSSRDSEPDEPTLPISSATKVHTKGLTLHVGFLSARQKWICSKPSETEKRLKVDTERGFLTDRITTEKRAALDALIKELIQKRDSFSRESQLHRDIRIAAYYKSVTVRRDKDDQSQTSSRKKDGPLCVKGLTPEETKARVAAYSRVRNKMERAEYELYLQLLAATGFPSRSTGEKLVSETSEINPVVSGPISISHFETVLCTEDNIACIDHWANVKIRKVTQVEISTYRKMLADFVATRRNSGVGDFEEGDELKTALDMIMPSETITLQDIGRFQDFVTKNGTFLMSYLTHKKFYSRGRDDRKGVRRESREERSRRKKERRRERKRHKKLDAIFGKNLDDKGKELKRRSRRKNKSGLEDGPPKLDQEVDTSNEDGDEMQFGNDAFSDLDTTTEATQDKLRLEQDEQSDADQATDPEHVVMDSPKKLEDDDHVKRISSRRSSQTTSVHSPKASPSSNTHAIKDVPMPTLDPQIPPAGKLPKGNKITLDEDMEVIVQLPVSPHKKRSSGRPPGRPPGAKNKSKPKKPLRSNLDTPEEIKQKFISTHKQIKESAKKANANKKFRTRQTSLKVTPANLADLTRISTKRMRSAKTFTCQNCPSLLFHKRNDLLQHLFGAHFDQGEPLQISCPFGHPLAPEWFMGAHTRKEIENKTTFYCNRCTEVCSTFPELDKHFVEVHDNQRYCCPHCGIYLKRESHWRDHIALMHPEMATTTPPSRLVPTRFFQCDDCHSDFSTQMCLSLHKMEGHTLLQSRSPRQKRQSTELYPCPTCDKKFTFKANMINHTRSCKDLAYECFFCKAQFDTEDAVISHVEKVHPDEEPVCAGNHKHPSLSREPYKCELCRQSYPQLSQLRMHFLDSHELDKYLKSKDLLDPMGKTFSVQSNSCTIPDSGNYAAITSITTVEAKCGQSATLYTCELCQKSYQTKDFLHTHIDTDHKKEDVVNYGLCKICNINFESVALLRSHNYEMHSSDLVRYACPLCEKSMPRMGLLRRHVKKAHHGLKIVESEVKTIPSSSSRGRTNKPVSKHPCEICSLKFDTDLLLKSHEAMKHFPVRVKFCDMCGLQINPKRGLREHVDQFHPPKEVLENVQDEVQAPPNPLPTLLPDDIKRNSSKMSLIEIVAMLQASGGRDDPIAKHVADRQNNNGAKKRIWSHRNLDETSDEDKDVDTDTVTQHDDVKPTPDKVPKLLLKLKLPNKLRRQPRERITSPTRLTRTSLKVMDHSSYSEETKLLVSPTKSASSPSKSNRHRPRHLLFGKRRKTRSVKNNLPRSKSPIPLMKLLTIRQPIIILERCDSPNIQKRQAPPETPPPNEEQVADDIEQNGQVQVDAQAPTPRASPQPPEEDPIIDEEEVYIPEEEFFIAEDDNVPEDDNVMEQGNPLEDENIPDDNQIIENGHLPENEEEMIDMDNPAPIFMEDDDDDEGEEGVNGQQEIVVPPVEEEEEYYEDNLVVINPEDILDGSEDEYWYFADVATQTVEEEFEC</sequence>
<evidence type="ECO:0000256" key="6">
    <source>
        <dbReference type="SAM" id="MobiDB-lite"/>
    </source>
</evidence>
<evidence type="ECO:0000259" key="7">
    <source>
        <dbReference type="PROSITE" id="PS50157"/>
    </source>
</evidence>
<feature type="domain" description="C2H2-type" evidence="7">
    <location>
        <begin position="1251"/>
        <end position="1279"/>
    </location>
</feature>
<dbReference type="EMBL" id="LNIX01000005">
    <property type="protein sequence ID" value="OXA54047.1"/>
    <property type="molecule type" value="Genomic_DNA"/>
</dbReference>
<feature type="compositionally biased region" description="Basic and acidic residues" evidence="6">
    <location>
        <begin position="696"/>
        <end position="707"/>
    </location>
</feature>
<proteinExistence type="predicted"/>
<feature type="compositionally biased region" description="Acidic residues" evidence="6">
    <location>
        <begin position="1752"/>
        <end position="1762"/>
    </location>
</feature>
<keyword evidence="4" id="KW-0862">Zinc</keyword>
<feature type="region of interest" description="Disordered" evidence="6">
    <location>
        <begin position="640"/>
        <end position="823"/>
    </location>
</feature>
<dbReference type="InterPro" id="IPR036236">
    <property type="entry name" value="Znf_C2H2_sf"/>
</dbReference>
<feature type="compositionally biased region" description="Basic and acidic residues" evidence="6">
    <location>
        <begin position="640"/>
        <end position="655"/>
    </location>
</feature>
<evidence type="ECO:0000256" key="3">
    <source>
        <dbReference type="ARBA" id="ARBA00022771"/>
    </source>
</evidence>
<feature type="compositionally biased region" description="Basic and acidic residues" evidence="6">
    <location>
        <begin position="755"/>
        <end position="774"/>
    </location>
</feature>
<dbReference type="GO" id="GO:0005634">
    <property type="term" value="C:nucleus"/>
    <property type="evidence" value="ECO:0007669"/>
    <property type="project" value="TreeGrafter"/>
</dbReference>
<feature type="compositionally biased region" description="Acidic residues" evidence="6">
    <location>
        <begin position="708"/>
        <end position="718"/>
    </location>
</feature>
<evidence type="ECO:0000256" key="4">
    <source>
        <dbReference type="ARBA" id="ARBA00022833"/>
    </source>
</evidence>
<feature type="domain" description="C2H2-type" evidence="7">
    <location>
        <begin position="1313"/>
        <end position="1341"/>
    </location>
</feature>
<feature type="compositionally biased region" description="Basic residues" evidence="6">
    <location>
        <begin position="656"/>
        <end position="670"/>
    </location>
</feature>
<feature type="region of interest" description="Disordered" evidence="6">
    <location>
        <begin position="1631"/>
        <end position="1652"/>
    </location>
</feature>
<feature type="compositionally biased region" description="Acidic residues" evidence="6">
    <location>
        <begin position="1678"/>
        <end position="1689"/>
    </location>
</feature>
<dbReference type="Gene3D" id="3.30.160.60">
    <property type="entry name" value="Classic Zinc Finger"/>
    <property type="match status" value="5"/>
</dbReference>
<feature type="compositionally biased region" description="Acidic residues" evidence="6">
    <location>
        <begin position="1496"/>
        <end position="1506"/>
    </location>
</feature>
<evidence type="ECO:0000313" key="9">
    <source>
        <dbReference type="Proteomes" id="UP000198287"/>
    </source>
</evidence>
<feature type="region of interest" description="Disordered" evidence="6">
    <location>
        <begin position="1558"/>
        <end position="1610"/>
    </location>
</feature>
<feature type="domain" description="C2H2-type" evidence="7">
    <location>
        <begin position="1130"/>
        <end position="1158"/>
    </location>
</feature>
<dbReference type="SMART" id="SM00355">
    <property type="entry name" value="ZnF_C2H2"/>
    <property type="match status" value="12"/>
</dbReference>
<feature type="compositionally biased region" description="Basic and acidic residues" evidence="6">
    <location>
        <begin position="450"/>
        <end position="465"/>
    </location>
</feature>
<organism evidence="8 9">
    <name type="scientific">Folsomia candida</name>
    <name type="common">Springtail</name>
    <dbReference type="NCBI Taxonomy" id="158441"/>
    <lineage>
        <taxon>Eukaryota</taxon>
        <taxon>Metazoa</taxon>
        <taxon>Ecdysozoa</taxon>
        <taxon>Arthropoda</taxon>
        <taxon>Hexapoda</taxon>
        <taxon>Collembola</taxon>
        <taxon>Entomobryomorpha</taxon>
        <taxon>Isotomoidea</taxon>
        <taxon>Isotomidae</taxon>
        <taxon>Proisotominae</taxon>
        <taxon>Folsomia</taxon>
    </lineage>
</organism>
<dbReference type="PANTHER" id="PTHR24408">
    <property type="entry name" value="ZINC FINGER PROTEIN"/>
    <property type="match status" value="1"/>
</dbReference>
<dbReference type="GO" id="GO:0008270">
    <property type="term" value="F:zinc ion binding"/>
    <property type="evidence" value="ECO:0007669"/>
    <property type="project" value="UniProtKB-KW"/>
</dbReference>
<feature type="compositionally biased region" description="Basic residues" evidence="6">
    <location>
        <begin position="685"/>
        <end position="695"/>
    </location>
</feature>
<feature type="compositionally biased region" description="Basic residues" evidence="6">
    <location>
        <begin position="1582"/>
        <end position="1600"/>
    </location>
</feature>
<evidence type="ECO:0000256" key="5">
    <source>
        <dbReference type="PROSITE-ProRule" id="PRU00042"/>
    </source>
</evidence>
<gene>
    <name evidence="8" type="ORF">Fcan01_10839</name>
</gene>
<feature type="domain" description="C2H2-type" evidence="7">
    <location>
        <begin position="1103"/>
        <end position="1123"/>
    </location>
</feature>
<protein>
    <submittedName>
        <fullName evidence="8">PR domain zinc finger protein 5</fullName>
    </submittedName>
</protein>
<dbReference type="PROSITE" id="PS50157">
    <property type="entry name" value="ZINC_FINGER_C2H2_2"/>
    <property type="match status" value="6"/>
</dbReference>
<feature type="region of interest" description="Disordered" evidence="6">
    <location>
        <begin position="1747"/>
        <end position="1767"/>
    </location>
</feature>
<feature type="compositionally biased region" description="Low complexity" evidence="6">
    <location>
        <begin position="1571"/>
        <end position="1581"/>
    </location>
</feature>
<name>A0A226EAE0_FOLCA</name>
<feature type="compositionally biased region" description="Acidic residues" evidence="6">
    <location>
        <begin position="745"/>
        <end position="754"/>
    </location>
</feature>